<dbReference type="PANTHER" id="PTHR32294:SF4">
    <property type="entry name" value="ERROR-PRONE DNA POLYMERASE"/>
    <property type="match status" value="1"/>
</dbReference>
<comment type="similarity">
    <text evidence="2">Belongs to the DNA polymerase type-C family. DnaE2 subfamily.</text>
</comment>
<dbReference type="CDD" id="cd04485">
    <property type="entry name" value="DnaE_OBF"/>
    <property type="match status" value="1"/>
</dbReference>
<evidence type="ECO:0000256" key="4">
    <source>
        <dbReference type="ARBA" id="ARBA00017273"/>
    </source>
</evidence>
<feature type="domain" description="DNA polymerase helix-hairpin-helix motif" evidence="16">
    <location>
        <begin position="758"/>
        <end position="842"/>
    </location>
</feature>
<dbReference type="Pfam" id="PF07733">
    <property type="entry name" value="DNA_pol3_alpha"/>
    <property type="match status" value="1"/>
</dbReference>
<dbReference type="InterPro" id="IPR004365">
    <property type="entry name" value="NA-bd_OB_tRNA"/>
</dbReference>
<dbReference type="PANTHER" id="PTHR32294">
    <property type="entry name" value="DNA POLYMERASE III SUBUNIT ALPHA"/>
    <property type="match status" value="1"/>
</dbReference>
<dbReference type="AlphaFoldDB" id="A0A381ULS4"/>
<feature type="domain" description="OB" evidence="13">
    <location>
        <begin position="923"/>
        <end position="997"/>
    </location>
</feature>
<dbReference type="InterPro" id="IPR011708">
    <property type="entry name" value="DNA_pol3_alpha_NTPase_dom"/>
</dbReference>
<dbReference type="Pfam" id="PF02811">
    <property type="entry name" value="PHP"/>
    <property type="match status" value="1"/>
</dbReference>
<dbReference type="GO" id="GO:0006260">
    <property type="term" value="P:DNA replication"/>
    <property type="evidence" value="ECO:0007669"/>
    <property type="project" value="UniProtKB-KW"/>
</dbReference>
<dbReference type="GO" id="GO:0006281">
    <property type="term" value="P:DNA repair"/>
    <property type="evidence" value="ECO:0007669"/>
    <property type="project" value="UniProtKB-KW"/>
</dbReference>
<dbReference type="Pfam" id="PF17657">
    <property type="entry name" value="DNA_pol3_finger"/>
    <property type="match status" value="1"/>
</dbReference>
<keyword evidence="11" id="KW-0234">DNA repair</keyword>
<dbReference type="GO" id="GO:0005737">
    <property type="term" value="C:cytoplasm"/>
    <property type="evidence" value="ECO:0007669"/>
    <property type="project" value="UniProtKB-SubCell"/>
</dbReference>
<evidence type="ECO:0000256" key="2">
    <source>
        <dbReference type="ARBA" id="ARBA00007391"/>
    </source>
</evidence>
<dbReference type="InterPro" id="IPR012340">
    <property type="entry name" value="NA-bd_OB-fold"/>
</dbReference>
<dbReference type="Pfam" id="PF01336">
    <property type="entry name" value="tRNA_anti-codon"/>
    <property type="match status" value="1"/>
</dbReference>
<keyword evidence="7" id="KW-0548">Nucleotidyltransferase</keyword>
<keyword evidence="6" id="KW-0808">Transferase</keyword>
<name>A0A381ULS4_9ZZZZ</name>
<evidence type="ECO:0000256" key="1">
    <source>
        <dbReference type="ARBA" id="ARBA00004496"/>
    </source>
</evidence>
<organism evidence="18">
    <name type="scientific">marine metagenome</name>
    <dbReference type="NCBI Taxonomy" id="408172"/>
    <lineage>
        <taxon>unclassified sequences</taxon>
        <taxon>metagenomes</taxon>
        <taxon>ecological metagenomes</taxon>
    </lineage>
</organism>
<dbReference type="GO" id="GO:0003887">
    <property type="term" value="F:DNA-directed DNA polymerase activity"/>
    <property type="evidence" value="ECO:0007669"/>
    <property type="project" value="UniProtKB-KW"/>
</dbReference>
<evidence type="ECO:0000313" key="18">
    <source>
        <dbReference type="EMBL" id="SVA28681.1"/>
    </source>
</evidence>
<proteinExistence type="inferred from homology"/>
<protein>
    <recommendedName>
        <fullName evidence="4">Error-prone DNA polymerase</fullName>
        <ecNumber evidence="3">2.7.7.7</ecNumber>
    </recommendedName>
</protein>
<keyword evidence="9" id="KW-0227">DNA damage</keyword>
<evidence type="ECO:0000256" key="3">
    <source>
        <dbReference type="ARBA" id="ARBA00012417"/>
    </source>
</evidence>
<evidence type="ECO:0000256" key="10">
    <source>
        <dbReference type="ARBA" id="ARBA00022932"/>
    </source>
</evidence>
<evidence type="ECO:0000256" key="7">
    <source>
        <dbReference type="ARBA" id="ARBA00022695"/>
    </source>
</evidence>
<evidence type="ECO:0000259" key="15">
    <source>
        <dbReference type="Pfam" id="PF07733"/>
    </source>
</evidence>
<evidence type="ECO:0000259" key="16">
    <source>
        <dbReference type="Pfam" id="PF14579"/>
    </source>
</evidence>
<dbReference type="Gene3D" id="1.10.10.1600">
    <property type="entry name" value="Bacterial DNA polymerase III alpha subunit, thumb domain"/>
    <property type="match status" value="1"/>
</dbReference>
<dbReference type="GO" id="GO:0003676">
    <property type="term" value="F:nucleic acid binding"/>
    <property type="evidence" value="ECO:0007669"/>
    <property type="project" value="InterPro"/>
</dbReference>
<dbReference type="EC" id="2.7.7.7" evidence="3"/>
<dbReference type="InterPro" id="IPR004805">
    <property type="entry name" value="DnaE2/DnaE/PolC"/>
</dbReference>
<dbReference type="InterPro" id="IPR004013">
    <property type="entry name" value="PHP_dom"/>
</dbReference>
<evidence type="ECO:0000259" key="14">
    <source>
        <dbReference type="Pfam" id="PF02811"/>
    </source>
</evidence>
<keyword evidence="5" id="KW-0963">Cytoplasm</keyword>
<evidence type="ECO:0000256" key="8">
    <source>
        <dbReference type="ARBA" id="ARBA00022705"/>
    </source>
</evidence>
<sequence>MALTDYNMCGALEFSRQSDHFGIKPITGAEIILKDNSHIVLLAKNRIGYSNISRLLTLANGSDRREPRLDPMHIPEYASGIILLTGAQNGLISNAIKEHKIERAKIVLNKYREYFEDDSIYIELNRNFMYGDSNRINSLISIGSDMKLPLVATNNVHYHIADRYKLQNALTSIRSNTNLDKLTHLLKINSEFYLKSESQMQRLFKSIPKALTNTLAISDMCEFNLSSDLGYELPSPSVPDGFTPFTYLSRLCYEAAQRRYGEVNNSVDNRLREELRLIKKHNLAGFMLLYREIVLIAREISVDMGKLDSEEPIEIRSPGRGRGSSVAMLTGYLIGISHVDPLLYNLTLERFVPEDLKTLPDIDIDFPRSIREKLIPRVHEYFGPQFAVLTGMITRYKLKGILKDLGKVFGIPDGDISNLSKKIHNLDPTSLKDEMLSIPEFKNVVDLPEWKNIISLASQLKDAPKTLGQHVGGMILSSSPISDMVPFRKSALEGRYIIDWDKDSIADAGFAKIDILSLPVLDQIDESISLIQDTTGKLVDISQVDPEDNEVFDMINTGLSKGVFLLQSPAQLKMGQRLLSRSLNDLAYQVALIRPGVGMQGNSVSQFVERYRHGIPWQYDHRLEQRALERTCGIIVWQEQVVQLISDISGIGQAESDEMRRGFAKTNNEGLIKIYWQKFVKGAIKNGVSEEIAYKIFSKINGQYMFPESHSHAFAVSAYQSAWLKTHYPLEFYVSLMNNQPMGFYPLETIKQDARKFGVDFYNPDINHSQNKCTINGNSLLIGLEFVKDIGIQNSKNIIDERDLRGPFNSVGDFIRRVQIKPDSVESLIFSGAFDSLISNRRLALWESGLYKGPSGSQITLPISMSDNIPSLADFSSYEKMILEYKAINMYPKGHIMDFVRPLLPSDVSSTYDVYSMGEGELVSVCGMGIARQHPRGHKGTIFVTVEDESSDIQLILWPDIHKKYMRVLKDPIILATGKISRQDGTTSVVVSHLETLEPKIGLPSAHNWH</sequence>
<evidence type="ECO:0000256" key="11">
    <source>
        <dbReference type="ARBA" id="ARBA00023204"/>
    </source>
</evidence>
<dbReference type="Gene3D" id="1.10.150.870">
    <property type="match status" value="1"/>
</dbReference>
<dbReference type="EMBL" id="UINC01006627">
    <property type="protein sequence ID" value="SVA28681.1"/>
    <property type="molecule type" value="Genomic_DNA"/>
</dbReference>
<reference evidence="18" key="1">
    <citation type="submission" date="2018-05" db="EMBL/GenBank/DDBJ databases">
        <authorList>
            <person name="Lanie J.A."/>
            <person name="Ng W.-L."/>
            <person name="Kazmierczak K.M."/>
            <person name="Andrzejewski T.M."/>
            <person name="Davidsen T.M."/>
            <person name="Wayne K.J."/>
            <person name="Tettelin H."/>
            <person name="Glass J.I."/>
            <person name="Rusch D."/>
            <person name="Podicherti R."/>
            <person name="Tsui H.-C.T."/>
            <person name="Winkler M.E."/>
        </authorList>
    </citation>
    <scope>NUCLEOTIDE SEQUENCE</scope>
</reference>
<evidence type="ECO:0000256" key="6">
    <source>
        <dbReference type="ARBA" id="ARBA00022679"/>
    </source>
</evidence>
<comment type="catalytic activity">
    <reaction evidence="12">
        <text>DNA(n) + a 2'-deoxyribonucleoside 5'-triphosphate = DNA(n+1) + diphosphate</text>
        <dbReference type="Rhea" id="RHEA:22508"/>
        <dbReference type="Rhea" id="RHEA-COMP:17339"/>
        <dbReference type="Rhea" id="RHEA-COMP:17340"/>
        <dbReference type="ChEBI" id="CHEBI:33019"/>
        <dbReference type="ChEBI" id="CHEBI:61560"/>
        <dbReference type="ChEBI" id="CHEBI:173112"/>
        <dbReference type="EC" id="2.7.7.7"/>
    </reaction>
</comment>
<dbReference type="Gene3D" id="2.40.50.140">
    <property type="entry name" value="Nucleic acid-binding proteins"/>
    <property type="match status" value="1"/>
</dbReference>
<gene>
    <name evidence="18" type="ORF">METZ01_LOCUS81535</name>
</gene>
<evidence type="ECO:0000256" key="5">
    <source>
        <dbReference type="ARBA" id="ARBA00022490"/>
    </source>
</evidence>
<evidence type="ECO:0000259" key="13">
    <source>
        <dbReference type="Pfam" id="PF01336"/>
    </source>
</evidence>
<dbReference type="InterPro" id="IPR029460">
    <property type="entry name" value="DNAPol_HHH"/>
</dbReference>
<keyword evidence="8" id="KW-0235">DNA replication</keyword>
<dbReference type="InterPro" id="IPR041931">
    <property type="entry name" value="DNA_pol3_alpha_thumb_dom"/>
</dbReference>
<evidence type="ECO:0000256" key="9">
    <source>
        <dbReference type="ARBA" id="ARBA00022763"/>
    </source>
</evidence>
<dbReference type="InterPro" id="IPR040982">
    <property type="entry name" value="DNA_pol3_finger"/>
</dbReference>
<dbReference type="Pfam" id="PF14579">
    <property type="entry name" value="HHH_6"/>
    <property type="match status" value="1"/>
</dbReference>
<comment type="subcellular location">
    <subcellularLocation>
        <location evidence="1">Cytoplasm</location>
    </subcellularLocation>
</comment>
<dbReference type="GO" id="GO:0008408">
    <property type="term" value="F:3'-5' exonuclease activity"/>
    <property type="evidence" value="ECO:0007669"/>
    <property type="project" value="InterPro"/>
</dbReference>
<dbReference type="Gene3D" id="3.20.20.140">
    <property type="entry name" value="Metal-dependent hydrolases"/>
    <property type="match status" value="1"/>
</dbReference>
<accession>A0A381ULS4</accession>
<feature type="domain" description="Bacterial DNA polymerase III alpha subunit NTPase" evidence="15">
    <location>
        <begin position="247"/>
        <end position="516"/>
    </location>
</feature>
<feature type="domain" description="DNA polymerase III alpha subunit finger" evidence="17">
    <location>
        <begin position="521"/>
        <end position="687"/>
    </location>
</feature>
<dbReference type="NCBIfam" id="TIGR00594">
    <property type="entry name" value="polc"/>
    <property type="match status" value="1"/>
</dbReference>
<evidence type="ECO:0000259" key="17">
    <source>
        <dbReference type="Pfam" id="PF17657"/>
    </source>
</evidence>
<evidence type="ECO:0000256" key="12">
    <source>
        <dbReference type="ARBA" id="ARBA00049244"/>
    </source>
</evidence>
<keyword evidence="10" id="KW-0239">DNA-directed DNA polymerase</keyword>
<feature type="domain" description="PHP" evidence="14">
    <location>
        <begin position="1"/>
        <end position="127"/>
    </location>
</feature>